<dbReference type="AlphaFoldDB" id="C0CRN0"/>
<dbReference type="PROSITE" id="PS50893">
    <property type="entry name" value="ABC_TRANSPORTER_2"/>
    <property type="match status" value="2"/>
</dbReference>
<reference evidence="5 6" key="2">
    <citation type="submission" date="2009-02" db="EMBL/GenBank/DDBJ databases">
        <title>Draft genome sequence of Blautia hydrogenotrophica DSM 10507 (Ruminococcus hydrogenotrophicus DSM 10507).</title>
        <authorList>
            <person name="Sudarsanam P."/>
            <person name="Ley R."/>
            <person name="Guruge J."/>
            <person name="Turnbaugh P.J."/>
            <person name="Mahowald M."/>
            <person name="Liep D."/>
            <person name="Gordon J."/>
        </authorList>
    </citation>
    <scope>NUCLEOTIDE SEQUENCE [LARGE SCALE GENOMIC DNA]</scope>
    <source>
        <strain evidence="6">DSM 10507 / JCM 14656 / S5a33</strain>
    </source>
</reference>
<dbReference type="Pfam" id="PF00005">
    <property type="entry name" value="ABC_tran"/>
    <property type="match status" value="2"/>
</dbReference>
<dbReference type="GO" id="GO:0016887">
    <property type="term" value="F:ATP hydrolysis activity"/>
    <property type="evidence" value="ECO:0007669"/>
    <property type="project" value="InterPro"/>
</dbReference>
<feature type="domain" description="ABC transporter" evidence="4">
    <location>
        <begin position="320"/>
        <end position="511"/>
    </location>
</feature>
<dbReference type="InterPro" id="IPR027417">
    <property type="entry name" value="P-loop_NTPase"/>
</dbReference>
<sequence>MSMSQISVNNLTFCYEGSFDNIFENVSFSIDTNWKLGFVGRNGKGKTTFMHLLLGKYLYKGAISTNIKFDYFPYRIEDEQRSLAAVEFIEALKPGCETWRVICELDELGEEADILYRAYESLSPGEQAKILLAVLFSGENDFLLIDEPTNHLDQNARESVKKYLTSKRGFILVSHDRDLLDACIDHVLVLNRKTIEVQSGNFSSWWENKRRKDQFAVTENEKHLREIKKLRQAARRTAEWADKNESTKIGFDPVKEHDRFLCTRAYIGSKTKKLQSRAKQTEKRLNREIEQKKGLLNDLESSVDLKLEPLLHHKNTIVNAKAYGLKYVGSEKPLFENLTFEINRGERIALCGKNGCGKSTLLRMVMQKAGLGDTDGTIWESGVCETAAGLVISYVPQSTENLKGSMIAFCREYDLSQNLFFTVLRQLDFERVQFFKNMEELSEGQKKKVLLARSLLTPAHLYIWDEPLNYMDVFSRIQIEKLLLEYRPTMLFVEHDLKFCGKIATKIVKLQ</sequence>
<dbReference type="PANTHER" id="PTHR42855:SF2">
    <property type="entry name" value="DRUG RESISTANCE ABC TRANSPORTER,ATP-BINDING PROTEIN"/>
    <property type="match status" value="1"/>
</dbReference>
<dbReference type="HOGENOM" id="CLU_000604_36_3_9"/>
<evidence type="ECO:0000313" key="6">
    <source>
        <dbReference type="Proteomes" id="UP000003100"/>
    </source>
</evidence>
<keyword evidence="1" id="KW-0547">Nucleotide-binding</keyword>
<dbReference type="GO" id="GO:0005524">
    <property type="term" value="F:ATP binding"/>
    <property type="evidence" value="ECO:0007669"/>
    <property type="project" value="UniProtKB-KW"/>
</dbReference>
<keyword evidence="6" id="KW-1185">Reference proteome</keyword>
<evidence type="ECO:0000259" key="4">
    <source>
        <dbReference type="PROSITE" id="PS50893"/>
    </source>
</evidence>
<dbReference type="InterPro" id="IPR003439">
    <property type="entry name" value="ABC_transporter-like_ATP-bd"/>
</dbReference>
<dbReference type="NCBIfam" id="NF000355">
    <property type="entry name" value="ribo_prot_ABC_F"/>
    <property type="match status" value="1"/>
</dbReference>
<dbReference type="InterPro" id="IPR017871">
    <property type="entry name" value="ABC_transporter-like_CS"/>
</dbReference>
<feature type="domain" description="ABC transporter" evidence="4">
    <location>
        <begin position="6"/>
        <end position="217"/>
    </location>
</feature>
<accession>C0CRN0</accession>
<dbReference type="PROSITE" id="PS00211">
    <property type="entry name" value="ABC_TRANSPORTER_1"/>
    <property type="match status" value="1"/>
</dbReference>
<proteinExistence type="predicted"/>
<evidence type="ECO:0000313" key="5">
    <source>
        <dbReference type="EMBL" id="EEG47552.1"/>
    </source>
</evidence>
<dbReference type="PANTHER" id="PTHR42855">
    <property type="entry name" value="ABC TRANSPORTER ATP-BINDING SUBUNIT"/>
    <property type="match status" value="1"/>
</dbReference>
<dbReference type="InterPro" id="IPR003593">
    <property type="entry name" value="AAA+_ATPase"/>
</dbReference>
<reference evidence="5 6" key="1">
    <citation type="submission" date="2009-01" db="EMBL/GenBank/DDBJ databases">
        <authorList>
            <person name="Fulton L."/>
            <person name="Clifton S."/>
            <person name="Fulton B."/>
            <person name="Xu J."/>
            <person name="Minx P."/>
            <person name="Pepin K.H."/>
            <person name="Johnson M."/>
            <person name="Bhonagiri V."/>
            <person name="Nash W.E."/>
            <person name="Mardis E.R."/>
            <person name="Wilson R.K."/>
        </authorList>
    </citation>
    <scope>NUCLEOTIDE SEQUENCE [LARGE SCALE GENOMIC DNA]</scope>
    <source>
        <strain evidence="6">DSM 10507 / JCM 14656 / S5a33</strain>
    </source>
</reference>
<evidence type="ECO:0000256" key="2">
    <source>
        <dbReference type="ARBA" id="ARBA00022840"/>
    </source>
</evidence>
<evidence type="ECO:0000256" key="1">
    <source>
        <dbReference type="ARBA" id="ARBA00022741"/>
    </source>
</evidence>
<dbReference type="Gene3D" id="3.40.50.300">
    <property type="entry name" value="P-loop containing nucleotide triphosphate hydrolases"/>
    <property type="match status" value="2"/>
</dbReference>
<organism evidence="5 6">
    <name type="scientific">Blautia hydrogenotrophica (strain DSM 10507 / JCM 14656 / S5a33)</name>
    <name type="common">Ruminococcus hydrogenotrophicus</name>
    <dbReference type="NCBI Taxonomy" id="476272"/>
    <lineage>
        <taxon>Bacteria</taxon>
        <taxon>Bacillati</taxon>
        <taxon>Bacillota</taxon>
        <taxon>Clostridia</taxon>
        <taxon>Lachnospirales</taxon>
        <taxon>Lachnospiraceae</taxon>
        <taxon>Blautia</taxon>
    </lineage>
</organism>
<dbReference type="EMBL" id="ACBZ01000188">
    <property type="protein sequence ID" value="EEG47552.1"/>
    <property type="molecule type" value="Genomic_DNA"/>
</dbReference>
<dbReference type="Proteomes" id="UP000003100">
    <property type="component" value="Unassembled WGS sequence"/>
</dbReference>
<dbReference type="InterPro" id="IPR051309">
    <property type="entry name" value="ABCF_ATPase"/>
</dbReference>
<dbReference type="PATRIC" id="fig|476272.21.peg.222"/>
<gene>
    <name evidence="5" type="ORF">RUMHYD_03544</name>
</gene>
<dbReference type="SUPFAM" id="SSF52540">
    <property type="entry name" value="P-loop containing nucleoside triphosphate hydrolases"/>
    <property type="match status" value="2"/>
</dbReference>
<name>C0CRN0_BLAHS</name>
<keyword evidence="2" id="KW-0067">ATP-binding</keyword>
<dbReference type="CDD" id="cd03221">
    <property type="entry name" value="ABCF_EF-3"/>
    <property type="match status" value="2"/>
</dbReference>
<evidence type="ECO:0000256" key="3">
    <source>
        <dbReference type="SAM" id="Coils"/>
    </source>
</evidence>
<dbReference type="eggNOG" id="COG0488">
    <property type="taxonomic scope" value="Bacteria"/>
</dbReference>
<keyword evidence="3" id="KW-0175">Coiled coil</keyword>
<dbReference type="SMART" id="SM00382">
    <property type="entry name" value="AAA"/>
    <property type="match status" value="2"/>
</dbReference>
<protein>
    <recommendedName>
        <fullName evidence="4">ABC transporter domain-containing protein</fullName>
    </recommendedName>
</protein>
<feature type="coiled-coil region" evidence="3">
    <location>
        <begin position="271"/>
        <end position="302"/>
    </location>
</feature>